<dbReference type="CDD" id="cd08646">
    <property type="entry name" value="FMT_core_Met-tRNA-FMT_N"/>
    <property type="match status" value="1"/>
</dbReference>
<evidence type="ECO:0000256" key="2">
    <source>
        <dbReference type="ARBA" id="ARBA00010699"/>
    </source>
</evidence>
<reference evidence="11 12" key="1">
    <citation type="submission" date="2015-08" db="EMBL/GenBank/DDBJ databases">
        <authorList>
            <person name="Babu N.S."/>
            <person name="Beckwith C.J."/>
            <person name="Beseler K.G."/>
            <person name="Brison A."/>
            <person name="Carone J.V."/>
            <person name="Caskin T.P."/>
            <person name="Diamond M."/>
            <person name="Durham M.E."/>
            <person name="Foxe J.M."/>
            <person name="Go M."/>
            <person name="Henderson B.A."/>
            <person name="Jones I.B."/>
            <person name="McGettigan J.A."/>
            <person name="Micheletti S.J."/>
            <person name="Nasrallah M.E."/>
            <person name="Ortiz D."/>
            <person name="Piller C.R."/>
            <person name="Privatt S.R."/>
            <person name="Schneider S.L."/>
            <person name="Sharp S."/>
            <person name="Smith T.C."/>
            <person name="Stanton J.D."/>
            <person name="Ullery H.E."/>
            <person name="Wilson R.J."/>
            <person name="Serrano M.G."/>
            <person name="Buck G."/>
            <person name="Lee V."/>
            <person name="Wang Y."/>
            <person name="Carvalho R."/>
            <person name="Voegtly L."/>
            <person name="Shi R."/>
            <person name="Duckworth R."/>
            <person name="Johnson A."/>
            <person name="Loviza R."/>
            <person name="Walstead R."/>
            <person name="Shah Z."/>
            <person name="Kiflezghi M."/>
            <person name="Wade K."/>
            <person name="Ball S.L."/>
            <person name="Bradley K.W."/>
            <person name="Asai D.J."/>
            <person name="Bowman C.A."/>
            <person name="Russell D.A."/>
            <person name="Pope W.H."/>
            <person name="Jacobs-Sera D."/>
            <person name="Hendrix R.W."/>
            <person name="Hatfull G.F."/>
        </authorList>
    </citation>
    <scope>NUCLEOTIDE SEQUENCE [LARGE SCALE GENOMIC DNA]</scope>
    <source>
        <strain evidence="11 12">DSM 27648</strain>
    </source>
</reference>
<evidence type="ECO:0000313" key="11">
    <source>
        <dbReference type="EMBL" id="AKV01088.1"/>
    </source>
</evidence>
<evidence type="ECO:0000256" key="5">
    <source>
        <dbReference type="ARBA" id="ARBA00022679"/>
    </source>
</evidence>
<comment type="similarity">
    <text evidence="2 8">Belongs to the Fmt family.</text>
</comment>
<dbReference type="PROSITE" id="PS00373">
    <property type="entry name" value="GART"/>
    <property type="match status" value="1"/>
</dbReference>
<name>A0A0K1Q5S3_9BACT</name>
<keyword evidence="5 8" id="KW-0808">Transferase</keyword>
<dbReference type="STRING" id="1391654.AKJ09_07751"/>
<organism evidence="11 12">
    <name type="scientific">Labilithrix luteola</name>
    <dbReference type="NCBI Taxonomy" id="1391654"/>
    <lineage>
        <taxon>Bacteria</taxon>
        <taxon>Pseudomonadati</taxon>
        <taxon>Myxococcota</taxon>
        <taxon>Polyangia</taxon>
        <taxon>Polyangiales</taxon>
        <taxon>Labilitrichaceae</taxon>
        <taxon>Labilithrix</taxon>
    </lineage>
</organism>
<dbReference type="PATRIC" id="fig|1391654.3.peg.7858"/>
<comment type="function">
    <text evidence="1 8">Attaches a formyl group to the free amino group of methionyl-tRNA(fMet). The formyl group appears to play a dual role in the initiator identity of N-formylmethionyl-tRNA by promoting its recognition by IF2 and preventing the misappropriation of this tRNA by the elongation apparatus.</text>
</comment>
<evidence type="ECO:0000256" key="6">
    <source>
        <dbReference type="ARBA" id="ARBA00022917"/>
    </source>
</evidence>
<gene>
    <name evidence="8" type="primary">fmt</name>
    <name evidence="11" type="ORF">AKJ09_07751</name>
</gene>
<dbReference type="InterPro" id="IPR037022">
    <property type="entry name" value="Formyl_trans_C_sf"/>
</dbReference>
<dbReference type="OrthoDB" id="9802815at2"/>
<dbReference type="InterPro" id="IPR002376">
    <property type="entry name" value="Formyl_transf_N"/>
</dbReference>
<dbReference type="RefSeq" id="WP_146652251.1">
    <property type="nucleotide sequence ID" value="NZ_CP012333.1"/>
</dbReference>
<evidence type="ECO:0000256" key="4">
    <source>
        <dbReference type="ARBA" id="ARBA00016014"/>
    </source>
</evidence>
<dbReference type="NCBIfam" id="TIGR00460">
    <property type="entry name" value="fmt"/>
    <property type="match status" value="1"/>
</dbReference>
<dbReference type="SUPFAM" id="SSF53328">
    <property type="entry name" value="Formyltransferase"/>
    <property type="match status" value="1"/>
</dbReference>
<dbReference type="AlphaFoldDB" id="A0A0K1Q5S3"/>
<evidence type="ECO:0000259" key="10">
    <source>
        <dbReference type="Pfam" id="PF02911"/>
    </source>
</evidence>
<evidence type="ECO:0000256" key="8">
    <source>
        <dbReference type="HAMAP-Rule" id="MF_00182"/>
    </source>
</evidence>
<dbReference type="InterPro" id="IPR044135">
    <property type="entry name" value="Met-tRNA-FMT_C"/>
</dbReference>
<comment type="catalytic activity">
    <reaction evidence="7 8">
        <text>L-methionyl-tRNA(fMet) + (6R)-10-formyltetrahydrofolate = N-formyl-L-methionyl-tRNA(fMet) + (6S)-5,6,7,8-tetrahydrofolate + H(+)</text>
        <dbReference type="Rhea" id="RHEA:24380"/>
        <dbReference type="Rhea" id="RHEA-COMP:9952"/>
        <dbReference type="Rhea" id="RHEA-COMP:9953"/>
        <dbReference type="ChEBI" id="CHEBI:15378"/>
        <dbReference type="ChEBI" id="CHEBI:57453"/>
        <dbReference type="ChEBI" id="CHEBI:78530"/>
        <dbReference type="ChEBI" id="CHEBI:78844"/>
        <dbReference type="ChEBI" id="CHEBI:195366"/>
        <dbReference type="EC" id="2.1.2.9"/>
    </reaction>
</comment>
<keyword evidence="12" id="KW-1185">Reference proteome</keyword>
<accession>A0A0K1Q5S3</accession>
<dbReference type="Pfam" id="PF02911">
    <property type="entry name" value="Formyl_trans_C"/>
    <property type="match status" value="1"/>
</dbReference>
<dbReference type="InterPro" id="IPR005794">
    <property type="entry name" value="Fmt"/>
</dbReference>
<sequence length="329" mass="35153">MTQSDLEGGKSRGSFRAVFFGTPQFAVPCLDALVEIADVAAVVCQPDKPVGRGLELTAPPVKQRALELGLPVVQPTKLRTGEFAAWLREQKVDVALVVAYGRILPKDVLDAPRLGCVNVHASLLPKYRGAAPITWVVVNGEPETGITLMQMDEGMDTGAMLEQFKTPIEADETAGELSERLASLGALATRKGLPKYVAGGYTPIAQDHDTATMAPMLKKEDGRIDFSKAARAVHDHVRGMTPWPGAFTTARGKTLKIHETRVTDVPAGQAEPGTVVMADKSRVVVACGERGIELLRVQLEGKKAIEAKDWFLGRGVAEGDKLGILPSAG</sequence>
<dbReference type="InterPro" id="IPR011034">
    <property type="entry name" value="Formyl_transferase-like_C_sf"/>
</dbReference>
<dbReference type="CDD" id="cd08704">
    <property type="entry name" value="Met_tRNA_FMT_C"/>
    <property type="match status" value="1"/>
</dbReference>
<evidence type="ECO:0000256" key="3">
    <source>
        <dbReference type="ARBA" id="ARBA00012261"/>
    </source>
</evidence>
<feature type="domain" description="Formyl transferase C-terminal" evidence="10">
    <location>
        <begin position="217"/>
        <end position="314"/>
    </location>
</feature>
<dbReference type="InterPro" id="IPR041711">
    <property type="entry name" value="Met-tRNA-FMT_N"/>
</dbReference>
<dbReference type="InterPro" id="IPR001555">
    <property type="entry name" value="GART_AS"/>
</dbReference>
<dbReference type="InterPro" id="IPR036477">
    <property type="entry name" value="Formyl_transf_N_sf"/>
</dbReference>
<protein>
    <recommendedName>
        <fullName evidence="4 8">Methionyl-tRNA formyltransferase</fullName>
        <ecNumber evidence="3 8">2.1.2.9</ecNumber>
    </recommendedName>
</protein>
<dbReference type="Proteomes" id="UP000064967">
    <property type="component" value="Chromosome"/>
</dbReference>
<dbReference type="Gene3D" id="3.40.50.170">
    <property type="entry name" value="Formyl transferase, N-terminal domain"/>
    <property type="match status" value="1"/>
</dbReference>
<evidence type="ECO:0000256" key="1">
    <source>
        <dbReference type="ARBA" id="ARBA00002606"/>
    </source>
</evidence>
<dbReference type="KEGG" id="llu:AKJ09_07751"/>
<feature type="binding site" evidence="8">
    <location>
        <begin position="122"/>
        <end position="125"/>
    </location>
    <ligand>
        <name>(6S)-5,6,7,8-tetrahydrofolate</name>
        <dbReference type="ChEBI" id="CHEBI:57453"/>
    </ligand>
</feature>
<dbReference type="Gene3D" id="3.10.25.10">
    <property type="entry name" value="Formyl transferase, C-terminal domain"/>
    <property type="match status" value="1"/>
</dbReference>
<dbReference type="InterPro" id="IPR005793">
    <property type="entry name" value="Formyl_trans_C"/>
</dbReference>
<dbReference type="GO" id="GO:0004479">
    <property type="term" value="F:methionyl-tRNA formyltransferase activity"/>
    <property type="evidence" value="ECO:0007669"/>
    <property type="project" value="UniProtKB-UniRule"/>
</dbReference>
<dbReference type="EC" id="2.1.2.9" evidence="3 8"/>
<evidence type="ECO:0000313" key="12">
    <source>
        <dbReference type="Proteomes" id="UP000064967"/>
    </source>
</evidence>
<dbReference type="SUPFAM" id="SSF50486">
    <property type="entry name" value="FMT C-terminal domain-like"/>
    <property type="match status" value="1"/>
</dbReference>
<keyword evidence="6 8" id="KW-0648">Protein biosynthesis</keyword>
<evidence type="ECO:0000259" key="9">
    <source>
        <dbReference type="Pfam" id="PF00551"/>
    </source>
</evidence>
<evidence type="ECO:0000256" key="7">
    <source>
        <dbReference type="ARBA" id="ARBA00048558"/>
    </source>
</evidence>
<dbReference type="GO" id="GO:0005829">
    <property type="term" value="C:cytosol"/>
    <property type="evidence" value="ECO:0007669"/>
    <property type="project" value="TreeGrafter"/>
</dbReference>
<dbReference type="HAMAP" id="MF_00182">
    <property type="entry name" value="Formyl_trans"/>
    <property type="match status" value="1"/>
</dbReference>
<dbReference type="EMBL" id="CP012333">
    <property type="protein sequence ID" value="AKV01088.1"/>
    <property type="molecule type" value="Genomic_DNA"/>
</dbReference>
<dbReference type="Pfam" id="PF00551">
    <property type="entry name" value="Formyl_trans_N"/>
    <property type="match status" value="1"/>
</dbReference>
<feature type="domain" description="Formyl transferase N-terminal" evidence="9">
    <location>
        <begin position="18"/>
        <end position="185"/>
    </location>
</feature>
<dbReference type="PANTHER" id="PTHR11138">
    <property type="entry name" value="METHIONYL-TRNA FORMYLTRANSFERASE"/>
    <property type="match status" value="1"/>
</dbReference>
<proteinExistence type="inferred from homology"/>
<dbReference type="PANTHER" id="PTHR11138:SF5">
    <property type="entry name" value="METHIONYL-TRNA FORMYLTRANSFERASE, MITOCHONDRIAL"/>
    <property type="match status" value="1"/>
</dbReference>